<dbReference type="GO" id="GO:0009073">
    <property type="term" value="P:aromatic amino acid family biosynthetic process"/>
    <property type="evidence" value="ECO:0007669"/>
    <property type="project" value="UniProtKB-KW"/>
</dbReference>
<dbReference type="SUPFAM" id="SSF53223">
    <property type="entry name" value="Aminoacid dehydrogenase-like, N-terminal domain"/>
    <property type="match status" value="1"/>
</dbReference>
<evidence type="ECO:0000256" key="4">
    <source>
        <dbReference type="ARBA" id="ARBA00022857"/>
    </source>
</evidence>
<feature type="domain" description="Shikimate dehydrogenase substrate binding N-terminal" evidence="9">
    <location>
        <begin position="10"/>
        <end position="92"/>
    </location>
</feature>
<evidence type="ECO:0000259" key="9">
    <source>
        <dbReference type="Pfam" id="PF08501"/>
    </source>
</evidence>
<dbReference type="GO" id="GO:0005829">
    <property type="term" value="C:cytosol"/>
    <property type="evidence" value="ECO:0007669"/>
    <property type="project" value="TreeGrafter"/>
</dbReference>
<comment type="catalytic activity">
    <reaction evidence="7">
        <text>shikimate + NADP(+) = 3-dehydroshikimate + NADPH + H(+)</text>
        <dbReference type="Rhea" id="RHEA:17737"/>
        <dbReference type="ChEBI" id="CHEBI:15378"/>
        <dbReference type="ChEBI" id="CHEBI:16630"/>
        <dbReference type="ChEBI" id="CHEBI:36208"/>
        <dbReference type="ChEBI" id="CHEBI:57783"/>
        <dbReference type="ChEBI" id="CHEBI:58349"/>
        <dbReference type="EC" id="1.1.1.25"/>
    </reaction>
</comment>
<dbReference type="InterPro" id="IPR006151">
    <property type="entry name" value="Shikm_DH/Glu-tRNA_Rdtase"/>
</dbReference>
<dbReference type="UniPathway" id="UPA00053">
    <property type="reaction ID" value="UER00087"/>
</dbReference>
<keyword evidence="5 11" id="KW-0560">Oxidoreductase</keyword>
<dbReference type="RefSeq" id="WP_126599046.1">
    <property type="nucleotide sequence ID" value="NZ_LR134510.1"/>
</dbReference>
<dbReference type="InterPro" id="IPR041121">
    <property type="entry name" value="SDH_C"/>
</dbReference>
<dbReference type="InterPro" id="IPR046346">
    <property type="entry name" value="Aminoacid_DH-like_N_sf"/>
</dbReference>
<accession>A0A448TTD7</accession>
<evidence type="ECO:0000313" key="11">
    <source>
        <dbReference type="EMBL" id="VEJ09262.1"/>
    </source>
</evidence>
<dbReference type="GO" id="GO:0004764">
    <property type="term" value="F:shikimate 3-dehydrogenase (NADP+) activity"/>
    <property type="evidence" value="ECO:0007669"/>
    <property type="project" value="UniProtKB-EC"/>
</dbReference>
<dbReference type="NCBIfam" id="TIGR00507">
    <property type="entry name" value="aroE"/>
    <property type="match status" value="1"/>
</dbReference>
<dbReference type="GO" id="GO:0008652">
    <property type="term" value="P:amino acid biosynthetic process"/>
    <property type="evidence" value="ECO:0007669"/>
    <property type="project" value="UniProtKB-KW"/>
</dbReference>
<dbReference type="PANTHER" id="PTHR21089">
    <property type="entry name" value="SHIKIMATE DEHYDROGENASE"/>
    <property type="match status" value="1"/>
</dbReference>
<keyword evidence="3" id="KW-0028">Amino-acid biosynthesis</keyword>
<dbReference type="InterPro" id="IPR013708">
    <property type="entry name" value="Shikimate_DH-bd_N"/>
</dbReference>
<proteinExistence type="predicted"/>
<dbReference type="InterPro" id="IPR011342">
    <property type="entry name" value="Shikimate_DH"/>
</dbReference>
<feature type="domain" description="Quinate/shikimate 5-dehydrogenase/glutamyl-tRNA reductase" evidence="8">
    <location>
        <begin position="123"/>
        <end position="193"/>
    </location>
</feature>
<dbReference type="CDD" id="cd01065">
    <property type="entry name" value="NAD_bind_Shikimate_DH"/>
    <property type="match status" value="1"/>
</dbReference>
<dbReference type="GO" id="GO:0019632">
    <property type="term" value="P:shikimate metabolic process"/>
    <property type="evidence" value="ECO:0007669"/>
    <property type="project" value="InterPro"/>
</dbReference>
<dbReference type="EC" id="1.1.1.25" evidence="2"/>
<evidence type="ECO:0000256" key="6">
    <source>
        <dbReference type="ARBA" id="ARBA00023141"/>
    </source>
</evidence>
<dbReference type="SUPFAM" id="SSF51735">
    <property type="entry name" value="NAD(P)-binding Rossmann-fold domains"/>
    <property type="match status" value="1"/>
</dbReference>
<dbReference type="Pfam" id="PF18317">
    <property type="entry name" value="SDH_C"/>
    <property type="match status" value="1"/>
</dbReference>
<dbReference type="Proteomes" id="UP000279799">
    <property type="component" value="Chromosome"/>
</dbReference>
<protein>
    <recommendedName>
        <fullName evidence="2">shikimate dehydrogenase (NADP(+))</fullName>
        <ecNumber evidence="2">1.1.1.25</ecNumber>
    </recommendedName>
</protein>
<sequence length="273" mass="30748">MQENRDQYAVWGNPIEHSLSPRIQMDFAKATGQPIVYTKKLGSLERFEQELSLFFQDGAMGCNITAPFKQRAFALADLHSERCLHAKSCNTLKKLPDGRLYADNTDGIGLVNDLTRLNWLVPHQNILILGAGGATQGVLYPLLQAQQHIFIANRNEEKAQALVNEFQDLGAISTISFADIATQRFDLCINATSLGLNGEDFTLLGNWVRHIPHFYDMQYKLHEDTPFIKKLKSYQISDYADGLGMLLAQGAESFALWRNVKVDYAAILKELRK</sequence>
<keyword evidence="6" id="KW-0057">Aromatic amino acid biosynthesis</keyword>
<evidence type="ECO:0000256" key="2">
    <source>
        <dbReference type="ARBA" id="ARBA00012962"/>
    </source>
</evidence>
<dbReference type="FunFam" id="3.40.50.10860:FF:000006">
    <property type="entry name" value="Shikimate dehydrogenase (NADP(+))"/>
    <property type="match status" value="1"/>
</dbReference>
<dbReference type="GO" id="GO:0050661">
    <property type="term" value="F:NADP binding"/>
    <property type="evidence" value="ECO:0007669"/>
    <property type="project" value="InterPro"/>
</dbReference>
<dbReference type="Gene3D" id="3.40.50.10860">
    <property type="entry name" value="Leucine Dehydrogenase, chain A, domain 1"/>
    <property type="match status" value="1"/>
</dbReference>
<dbReference type="GO" id="GO:0009423">
    <property type="term" value="P:chorismate biosynthetic process"/>
    <property type="evidence" value="ECO:0007669"/>
    <property type="project" value="UniProtKB-UniPathway"/>
</dbReference>
<dbReference type="Gene3D" id="3.40.50.720">
    <property type="entry name" value="NAD(P)-binding Rossmann-like Domain"/>
    <property type="match status" value="1"/>
</dbReference>
<dbReference type="InterPro" id="IPR036291">
    <property type="entry name" value="NAD(P)-bd_dom_sf"/>
</dbReference>
<evidence type="ECO:0000313" key="12">
    <source>
        <dbReference type="Proteomes" id="UP000279799"/>
    </source>
</evidence>
<evidence type="ECO:0000256" key="3">
    <source>
        <dbReference type="ARBA" id="ARBA00022605"/>
    </source>
</evidence>
<evidence type="ECO:0000256" key="7">
    <source>
        <dbReference type="ARBA" id="ARBA00049442"/>
    </source>
</evidence>
<gene>
    <name evidence="11" type="primary">aroE</name>
    <name evidence="11" type="ORF">NCTC12871_00707</name>
</gene>
<comment type="pathway">
    <text evidence="1">Metabolic intermediate biosynthesis; chorismate biosynthesis; chorismate from D-erythrose 4-phosphate and phosphoenolpyruvate: step 4/7.</text>
</comment>
<dbReference type="KEGG" id="adp:NCTC12871_00707"/>
<evidence type="ECO:0000256" key="5">
    <source>
        <dbReference type="ARBA" id="ARBA00023002"/>
    </source>
</evidence>
<dbReference type="Pfam" id="PF01488">
    <property type="entry name" value="Shikimate_DH"/>
    <property type="match status" value="1"/>
</dbReference>
<keyword evidence="12" id="KW-1185">Reference proteome</keyword>
<reference evidence="11 12" key="1">
    <citation type="submission" date="2018-12" db="EMBL/GenBank/DDBJ databases">
        <authorList>
            <consortium name="Pathogen Informatics"/>
        </authorList>
    </citation>
    <scope>NUCLEOTIDE SEQUENCE [LARGE SCALE GENOMIC DNA]</scope>
    <source>
        <strain evidence="11 12">NCTC12871</strain>
    </source>
</reference>
<dbReference type="PANTHER" id="PTHR21089:SF1">
    <property type="entry name" value="BIFUNCTIONAL 3-DEHYDROQUINATE DEHYDRATASE_SHIKIMATE DEHYDROGENASE, CHLOROPLASTIC"/>
    <property type="match status" value="1"/>
</dbReference>
<dbReference type="InterPro" id="IPR022893">
    <property type="entry name" value="Shikimate_DH_fam"/>
</dbReference>
<dbReference type="EMBL" id="LR134510">
    <property type="protein sequence ID" value="VEJ09262.1"/>
    <property type="molecule type" value="Genomic_DNA"/>
</dbReference>
<evidence type="ECO:0000259" key="8">
    <source>
        <dbReference type="Pfam" id="PF01488"/>
    </source>
</evidence>
<evidence type="ECO:0000256" key="1">
    <source>
        <dbReference type="ARBA" id="ARBA00004871"/>
    </source>
</evidence>
<dbReference type="Pfam" id="PF08501">
    <property type="entry name" value="Shikimate_dh_N"/>
    <property type="match status" value="1"/>
</dbReference>
<keyword evidence="4" id="KW-0521">NADP</keyword>
<dbReference type="AlphaFoldDB" id="A0A448TTD7"/>
<dbReference type="OrthoDB" id="9776868at2"/>
<dbReference type="NCBIfam" id="NF001310">
    <property type="entry name" value="PRK00258.1-2"/>
    <property type="match status" value="1"/>
</dbReference>
<evidence type="ECO:0000259" key="10">
    <source>
        <dbReference type="Pfam" id="PF18317"/>
    </source>
</evidence>
<name>A0A448TTD7_9PAST</name>
<organism evidence="11 12">
    <name type="scientific">Actinobacillus delphinicola</name>
    <dbReference type="NCBI Taxonomy" id="51161"/>
    <lineage>
        <taxon>Bacteria</taxon>
        <taxon>Pseudomonadati</taxon>
        <taxon>Pseudomonadota</taxon>
        <taxon>Gammaproteobacteria</taxon>
        <taxon>Pasteurellales</taxon>
        <taxon>Pasteurellaceae</taxon>
        <taxon>Actinobacillus</taxon>
    </lineage>
</organism>
<feature type="domain" description="SDH C-terminal" evidence="10">
    <location>
        <begin position="242"/>
        <end position="272"/>
    </location>
</feature>